<evidence type="ECO:0000313" key="1">
    <source>
        <dbReference type="EMBL" id="KIJ25211.1"/>
    </source>
</evidence>
<proteinExistence type="predicted"/>
<reference evidence="1 2" key="1">
    <citation type="submission" date="2014-06" db="EMBL/GenBank/DDBJ databases">
        <title>Evolutionary Origins and Diversification of the Mycorrhizal Mutualists.</title>
        <authorList>
            <consortium name="DOE Joint Genome Institute"/>
            <consortium name="Mycorrhizal Genomics Consortium"/>
            <person name="Kohler A."/>
            <person name="Kuo A."/>
            <person name="Nagy L.G."/>
            <person name="Floudas D."/>
            <person name="Copeland A."/>
            <person name="Barry K.W."/>
            <person name="Cichocki N."/>
            <person name="Veneault-Fourrey C."/>
            <person name="LaButti K."/>
            <person name="Lindquist E.A."/>
            <person name="Lipzen A."/>
            <person name="Lundell T."/>
            <person name="Morin E."/>
            <person name="Murat C."/>
            <person name="Riley R."/>
            <person name="Ohm R."/>
            <person name="Sun H."/>
            <person name="Tunlid A."/>
            <person name="Henrissat B."/>
            <person name="Grigoriev I.V."/>
            <person name="Hibbett D.S."/>
            <person name="Martin F."/>
        </authorList>
    </citation>
    <scope>NUCLEOTIDE SEQUENCE [LARGE SCALE GENOMIC DNA]</scope>
    <source>
        <strain evidence="1 2">SS14</strain>
    </source>
</reference>
<dbReference type="HOGENOM" id="CLU_104293_1_0_1"/>
<organism evidence="1 2">
    <name type="scientific">Sphaerobolus stellatus (strain SS14)</name>
    <dbReference type="NCBI Taxonomy" id="990650"/>
    <lineage>
        <taxon>Eukaryota</taxon>
        <taxon>Fungi</taxon>
        <taxon>Dikarya</taxon>
        <taxon>Basidiomycota</taxon>
        <taxon>Agaricomycotina</taxon>
        <taxon>Agaricomycetes</taxon>
        <taxon>Phallomycetidae</taxon>
        <taxon>Geastrales</taxon>
        <taxon>Sphaerobolaceae</taxon>
        <taxon>Sphaerobolus</taxon>
    </lineage>
</organism>
<dbReference type="AlphaFoldDB" id="A0A0C9UIJ0"/>
<feature type="non-terminal residue" evidence="1">
    <location>
        <position position="1"/>
    </location>
</feature>
<dbReference type="OrthoDB" id="3045945at2759"/>
<protein>
    <submittedName>
        <fullName evidence="1">Uncharacterized protein</fullName>
    </submittedName>
</protein>
<sequence>MTAADSASQCPTLAGPEDYQRWKLRIKSILNREKVGDTLLGQPVTTPPTLLEICDAKAHGIITQYISDQLLLDLASETTAQGLFDAIIKIFEKTNTGVTAFYTFISMMSIQWDGKSPIAQHISAISAANAHLISMKKG</sequence>
<dbReference type="EMBL" id="KN837427">
    <property type="protein sequence ID" value="KIJ25211.1"/>
    <property type="molecule type" value="Genomic_DNA"/>
</dbReference>
<evidence type="ECO:0000313" key="2">
    <source>
        <dbReference type="Proteomes" id="UP000054279"/>
    </source>
</evidence>
<gene>
    <name evidence="1" type="ORF">M422DRAFT_144497</name>
</gene>
<keyword evidence="2" id="KW-1185">Reference proteome</keyword>
<accession>A0A0C9UIJ0</accession>
<name>A0A0C9UIJ0_SPHS4</name>
<dbReference type="Proteomes" id="UP000054279">
    <property type="component" value="Unassembled WGS sequence"/>
</dbReference>